<dbReference type="EMBL" id="QKTW01000020">
    <property type="protein sequence ID" value="PZF72029.1"/>
    <property type="molecule type" value="Genomic_DNA"/>
</dbReference>
<accession>A0A2W2B717</accession>
<dbReference type="Proteomes" id="UP000248745">
    <property type="component" value="Unassembled WGS sequence"/>
</dbReference>
<dbReference type="OrthoDB" id="3862418at2"/>
<feature type="transmembrane region" description="Helical" evidence="1">
    <location>
        <begin position="262"/>
        <end position="280"/>
    </location>
</feature>
<reference evidence="2 3" key="1">
    <citation type="submission" date="2018-06" db="EMBL/GenBank/DDBJ databases">
        <title>Mucibacter soli gen. nov., sp. nov., a new member of the family Chitinophagaceae producing mucin.</title>
        <authorList>
            <person name="Kim M.-K."/>
            <person name="Park S."/>
            <person name="Kim T.-S."/>
            <person name="Joung Y."/>
            <person name="Han J.-H."/>
            <person name="Kim S.B."/>
        </authorList>
    </citation>
    <scope>NUCLEOTIDE SEQUENCE [LARGE SCALE GENOMIC DNA]</scope>
    <source>
        <strain evidence="2 3">R1-15</strain>
    </source>
</reference>
<evidence type="ECO:0000313" key="2">
    <source>
        <dbReference type="EMBL" id="PZF72029.1"/>
    </source>
</evidence>
<name>A0A2W2B717_9BACT</name>
<keyword evidence="1" id="KW-0472">Membrane</keyword>
<keyword evidence="1" id="KW-1133">Transmembrane helix</keyword>
<comment type="caution">
    <text evidence="2">The sequence shown here is derived from an EMBL/GenBank/DDBJ whole genome shotgun (WGS) entry which is preliminary data.</text>
</comment>
<feature type="transmembrane region" description="Helical" evidence="1">
    <location>
        <begin position="418"/>
        <end position="435"/>
    </location>
</feature>
<feature type="transmembrane region" description="Helical" evidence="1">
    <location>
        <begin position="45"/>
        <end position="63"/>
    </location>
</feature>
<keyword evidence="1" id="KW-0812">Transmembrane</keyword>
<dbReference type="AlphaFoldDB" id="A0A2W2B717"/>
<feature type="transmembrane region" description="Helical" evidence="1">
    <location>
        <begin position="140"/>
        <end position="160"/>
    </location>
</feature>
<gene>
    <name evidence="2" type="ORF">DN068_15450</name>
</gene>
<evidence type="ECO:0000256" key="1">
    <source>
        <dbReference type="SAM" id="Phobius"/>
    </source>
</evidence>
<keyword evidence="3" id="KW-1185">Reference proteome</keyword>
<sequence>MQFITLTDYLLLPFYVVIIYMIAYRFRNNKYPEGHPWRPYFMPALTAKIVGAIFIGLIYQYYYGGGDTANYYLQGGIINSSMAEGPSKWFNLLFSIPEWYEPGYWNYISQLYWYNSVAEYTVCGITAVCRLLTFGTYLPIALIFASLAFTGFWALFRTFVSIYPKYIRAIAVAVLFIPSCIMWGSGLFKDTLCMFGLGWMTFAAFRLLINRDFSFKNILIAIASFYLVAHIKIYIQIAFLPAVVLWILFSYSHKILNGFVRFFVRIAVIGICAGGFMLMADKFSEDLGKYSLDKIGKTAEITATYLQGISVESGGSVYDLGTFDPSLQGMLTKFFPAVNATFFRPYVWEAGKALQFLSAIEALLFLFITLKVLLVVGPLRVWRTIVSDPNIQFCLIFSTIFAFAVGVSSYNFGTLSRYKIPCLPFYILAMVLIFYKNAEPGKRLLGRLI</sequence>
<evidence type="ECO:0008006" key="4">
    <source>
        <dbReference type="Google" id="ProtNLM"/>
    </source>
</evidence>
<organism evidence="2 3">
    <name type="scientific">Taibaiella soli</name>
    <dbReference type="NCBI Taxonomy" id="1649169"/>
    <lineage>
        <taxon>Bacteria</taxon>
        <taxon>Pseudomonadati</taxon>
        <taxon>Bacteroidota</taxon>
        <taxon>Chitinophagia</taxon>
        <taxon>Chitinophagales</taxon>
        <taxon>Chitinophagaceae</taxon>
        <taxon>Taibaiella</taxon>
    </lineage>
</organism>
<feature type="transmembrane region" description="Helical" evidence="1">
    <location>
        <begin position="229"/>
        <end position="250"/>
    </location>
</feature>
<feature type="transmembrane region" description="Helical" evidence="1">
    <location>
        <begin position="391"/>
        <end position="412"/>
    </location>
</feature>
<proteinExistence type="predicted"/>
<feature type="transmembrane region" description="Helical" evidence="1">
    <location>
        <begin position="353"/>
        <end position="379"/>
    </location>
</feature>
<protein>
    <recommendedName>
        <fullName evidence="4">Glycosyltransferase RgtA/B/C/D-like domain-containing protein</fullName>
    </recommendedName>
</protein>
<feature type="transmembrane region" description="Helical" evidence="1">
    <location>
        <begin position="6"/>
        <end position="24"/>
    </location>
</feature>
<evidence type="ECO:0000313" key="3">
    <source>
        <dbReference type="Proteomes" id="UP000248745"/>
    </source>
</evidence>
<dbReference type="RefSeq" id="WP_110999842.1">
    <property type="nucleotide sequence ID" value="NZ_QKTW01000020.1"/>
</dbReference>
<feature type="transmembrane region" description="Helical" evidence="1">
    <location>
        <begin position="166"/>
        <end position="184"/>
    </location>
</feature>